<dbReference type="PANTHER" id="PTHR33606">
    <property type="entry name" value="PROTEIN YCII"/>
    <property type="match status" value="1"/>
</dbReference>
<sequence length="94" mass="10426">MHYIVHCLDHPGGVEKRLSHYDAHKAYLAAGKTKTIISGPLLADDDETMIGSLFLFEAETKEEVVAFNKADPFSVAGVWASVNIHPFSKRVDNR</sequence>
<dbReference type="InterPro" id="IPR011008">
    <property type="entry name" value="Dimeric_a/b-barrel"/>
</dbReference>
<dbReference type="Proteomes" id="UP000565286">
    <property type="component" value="Unassembled WGS sequence"/>
</dbReference>
<evidence type="ECO:0000313" key="4">
    <source>
        <dbReference type="Proteomes" id="UP000565286"/>
    </source>
</evidence>
<comment type="similarity">
    <text evidence="1">Belongs to the YciI family.</text>
</comment>
<dbReference type="Gene3D" id="3.30.70.1060">
    <property type="entry name" value="Dimeric alpha+beta barrel"/>
    <property type="match status" value="1"/>
</dbReference>
<dbReference type="InterPro" id="IPR005545">
    <property type="entry name" value="YCII"/>
</dbReference>
<proteinExistence type="inferred from homology"/>
<evidence type="ECO:0000313" key="3">
    <source>
        <dbReference type="EMBL" id="MBB3944240.1"/>
    </source>
</evidence>
<accession>A0A7W6G027</accession>
<dbReference type="EMBL" id="JACIDV010000001">
    <property type="protein sequence ID" value="MBB3944240.1"/>
    <property type="molecule type" value="Genomic_DNA"/>
</dbReference>
<comment type="caution">
    <text evidence="3">The sequence shown here is derived from an EMBL/GenBank/DDBJ whole genome shotgun (WGS) entry which is preliminary data.</text>
</comment>
<reference evidence="3 4" key="1">
    <citation type="submission" date="2020-08" db="EMBL/GenBank/DDBJ databases">
        <title>Genomic Encyclopedia of Type Strains, Phase IV (KMG-IV): sequencing the most valuable type-strain genomes for metagenomic binning, comparative biology and taxonomic classification.</title>
        <authorList>
            <person name="Goeker M."/>
        </authorList>
    </citation>
    <scope>NUCLEOTIDE SEQUENCE [LARGE SCALE GENOMIC DNA]</scope>
    <source>
        <strain evidence="3 4">DSM 26438</strain>
    </source>
</reference>
<keyword evidence="4" id="KW-1185">Reference proteome</keyword>
<dbReference type="PANTHER" id="PTHR33606:SF3">
    <property type="entry name" value="PROTEIN YCII"/>
    <property type="match status" value="1"/>
</dbReference>
<dbReference type="Pfam" id="PF03795">
    <property type="entry name" value="YCII"/>
    <property type="match status" value="1"/>
</dbReference>
<evidence type="ECO:0000256" key="1">
    <source>
        <dbReference type="ARBA" id="ARBA00007689"/>
    </source>
</evidence>
<organism evidence="3 4">
    <name type="scientific">Rhizobium skierniewicense</name>
    <dbReference type="NCBI Taxonomy" id="984260"/>
    <lineage>
        <taxon>Bacteria</taxon>
        <taxon>Pseudomonadati</taxon>
        <taxon>Pseudomonadota</taxon>
        <taxon>Alphaproteobacteria</taxon>
        <taxon>Hyphomicrobiales</taxon>
        <taxon>Rhizobiaceae</taxon>
        <taxon>Rhizobium/Agrobacterium group</taxon>
        <taxon>Rhizobium</taxon>
    </lineage>
</organism>
<feature type="domain" description="YCII-related" evidence="2">
    <location>
        <begin position="1"/>
        <end position="88"/>
    </location>
</feature>
<dbReference type="SUPFAM" id="SSF54909">
    <property type="entry name" value="Dimeric alpha+beta barrel"/>
    <property type="match status" value="1"/>
</dbReference>
<name>A0A7W6G027_9HYPH</name>
<dbReference type="RefSeq" id="WP_183893189.1">
    <property type="nucleotide sequence ID" value="NZ_JACIDV010000001.1"/>
</dbReference>
<protein>
    <recommendedName>
        <fullName evidence="2">YCII-related domain-containing protein</fullName>
    </recommendedName>
</protein>
<gene>
    <name evidence="3" type="ORF">GGQ73_000163</name>
</gene>
<dbReference type="InterPro" id="IPR051807">
    <property type="entry name" value="Sec-metab_biosynth-assoc"/>
</dbReference>
<dbReference type="AlphaFoldDB" id="A0A7W6G027"/>
<evidence type="ECO:0000259" key="2">
    <source>
        <dbReference type="Pfam" id="PF03795"/>
    </source>
</evidence>